<dbReference type="PANTHER" id="PTHR38116">
    <property type="entry name" value="CHROMOSOME 7, WHOLE GENOME SHOTGUN SEQUENCE"/>
    <property type="match status" value="1"/>
</dbReference>
<dbReference type="CDD" id="cd14688">
    <property type="entry name" value="bZIP_YAP"/>
    <property type="match status" value="1"/>
</dbReference>
<name>A0ABP9XQE7_9FUNG</name>
<dbReference type="Gene3D" id="1.20.5.170">
    <property type="match status" value="1"/>
</dbReference>
<dbReference type="Pfam" id="PF11905">
    <property type="entry name" value="DUF3425"/>
    <property type="match status" value="1"/>
</dbReference>
<organism evidence="3 4">
    <name type="scientific">Helicostylum pulchrum</name>
    <dbReference type="NCBI Taxonomy" id="562976"/>
    <lineage>
        <taxon>Eukaryota</taxon>
        <taxon>Fungi</taxon>
        <taxon>Fungi incertae sedis</taxon>
        <taxon>Mucoromycota</taxon>
        <taxon>Mucoromycotina</taxon>
        <taxon>Mucoromycetes</taxon>
        <taxon>Mucorales</taxon>
        <taxon>Mucorineae</taxon>
        <taxon>Mucoraceae</taxon>
        <taxon>Helicostylum</taxon>
    </lineage>
</organism>
<comment type="caution">
    <text evidence="3">The sequence shown here is derived from an EMBL/GenBank/DDBJ whole genome shotgun (WGS) entry which is preliminary data.</text>
</comment>
<proteinExistence type="predicted"/>
<accession>A0ABP9XQE7</accession>
<evidence type="ECO:0000313" key="4">
    <source>
        <dbReference type="Proteomes" id="UP001476247"/>
    </source>
</evidence>
<evidence type="ECO:0000259" key="2">
    <source>
        <dbReference type="PROSITE" id="PS50217"/>
    </source>
</evidence>
<sequence>MNPDISDNESIGLDLENDMPSPEPTQPVKIRKKPGRKPNPASPALRKAQNRAAQRAFRERKERHMRELEIAIKQIREQRDKLHIENEQMKTDQEIMRSENWYLKGIVLTLQLVCFQHNLVIPQHGPYINEQALSVLAESIPKSISTYISVNASNKLPVPSKLFGYRHTMKQRDRYLSSGSIVITKNGIHSVPDNSTESLNNLSSAPMKDPVQCETTPDESYYTDFPTVEDLVHPLEDDNSTAYNNMPPLSPVSLNSESDILQPDKEFENVNNHVPKPVMLTEETLSSNLAAIQTLRLRLRLQSACVRMESLPFAIQPTILQLTIPHDPRIDLIPTPHMRDRMILFRDQFDLDDCFRCLLGHSVFHGGDPAVAANWQLPPEFFEKYWFLTIDYTLRRTANHWRRLQGLDDLSFEKEKKIPGGTNTNSSNMTSALPPLEQQEQKLNYENISALLGIDFWKIAQETHTNAHGIQISPSKPNYASSLSSDSSYNSNHSQTNSSSTTIIEEDTTPSFEPVRLTDGYSFSFSKPQQITKKTTQKTSTTRHHPYQKQTNTRNTGHSTTPPPVALNSDSTCHPWDTLLADSSVNNDYGKTKQMTYLQDYLINLEFQIIDIMMENLIDSETIFGS</sequence>
<reference evidence="3 4" key="1">
    <citation type="submission" date="2024-04" db="EMBL/GenBank/DDBJ databases">
        <title>genome sequences of Mucor flavus KT1a and Helicostylum pulchrum KT1b strains isolation_sourced from the surface of a dry-aged beef.</title>
        <authorList>
            <person name="Toyotome T."/>
            <person name="Hosono M."/>
            <person name="Torimaru M."/>
            <person name="Fukuda K."/>
            <person name="Mikami N."/>
        </authorList>
    </citation>
    <scope>NUCLEOTIDE SEQUENCE [LARGE SCALE GENOMIC DNA]</scope>
    <source>
        <strain evidence="3 4">KT1b</strain>
    </source>
</reference>
<dbReference type="PROSITE" id="PS00036">
    <property type="entry name" value="BZIP_BASIC"/>
    <property type="match status" value="1"/>
</dbReference>
<feature type="compositionally biased region" description="Low complexity" evidence="1">
    <location>
        <begin position="529"/>
        <end position="540"/>
    </location>
</feature>
<feature type="domain" description="BZIP" evidence="2">
    <location>
        <begin position="46"/>
        <end position="99"/>
    </location>
</feature>
<dbReference type="Proteomes" id="UP001476247">
    <property type="component" value="Unassembled WGS sequence"/>
</dbReference>
<dbReference type="SUPFAM" id="SSF57959">
    <property type="entry name" value="Leucine zipper domain"/>
    <property type="match status" value="1"/>
</dbReference>
<evidence type="ECO:0000256" key="1">
    <source>
        <dbReference type="SAM" id="MobiDB-lite"/>
    </source>
</evidence>
<dbReference type="SMART" id="SM00338">
    <property type="entry name" value="BRLZ"/>
    <property type="match status" value="1"/>
</dbReference>
<evidence type="ECO:0000313" key="3">
    <source>
        <dbReference type="EMBL" id="GAA5796961.1"/>
    </source>
</evidence>
<dbReference type="InterPro" id="IPR046347">
    <property type="entry name" value="bZIP_sf"/>
</dbReference>
<feature type="compositionally biased region" description="Polar residues" evidence="1">
    <location>
        <begin position="548"/>
        <end position="560"/>
    </location>
</feature>
<dbReference type="PANTHER" id="PTHR38116:SF9">
    <property type="entry name" value="BZIP DOMAIN-CONTAINING PROTEIN"/>
    <property type="match status" value="1"/>
</dbReference>
<feature type="region of interest" description="Disordered" evidence="1">
    <location>
        <begin position="468"/>
        <end position="509"/>
    </location>
</feature>
<keyword evidence="4" id="KW-1185">Reference proteome</keyword>
<dbReference type="EMBL" id="BAABUJ010000007">
    <property type="protein sequence ID" value="GAA5796961.1"/>
    <property type="molecule type" value="Genomic_DNA"/>
</dbReference>
<dbReference type="InterPro" id="IPR004827">
    <property type="entry name" value="bZIP"/>
</dbReference>
<dbReference type="PROSITE" id="PS50217">
    <property type="entry name" value="BZIP"/>
    <property type="match status" value="1"/>
</dbReference>
<feature type="region of interest" description="Disordered" evidence="1">
    <location>
        <begin position="1"/>
        <end position="60"/>
    </location>
</feature>
<feature type="region of interest" description="Disordered" evidence="1">
    <location>
        <begin position="528"/>
        <end position="563"/>
    </location>
</feature>
<protein>
    <recommendedName>
        <fullName evidence="2">BZIP domain-containing protein</fullName>
    </recommendedName>
</protein>
<dbReference type="Pfam" id="PF00170">
    <property type="entry name" value="bZIP_1"/>
    <property type="match status" value="1"/>
</dbReference>
<feature type="compositionally biased region" description="Low complexity" evidence="1">
    <location>
        <begin position="481"/>
        <end position="502"/>
    </location>
</feature>
<dbReference type="InterPro" id="IPR021833">
    <property type="entry name" value="DUF3425"/>
</dbReference>
<feature type="compositionally biased region" description="Polar residues" evidence="1">
    <location>
        <begin position="468"/>
        <end position="480"/>
    </location>
</feature>
<gene>
    <name evidence="3" type="ORF">HPULCUR_002339</name>
</gene>